<proteinExistence type="predicted"/>
<keyword evidence="1" id="KW-0812">Transmembrane</keyword>
<dbReference type="EMBL" id="NFZT01000001">
    <property type="protein sequence ID" value="OWV33237.1"/>
    <property type="molecule type" value="Genomic_DNA"/>
</dbReference>
<evidence type="ECO:0000313" key="4">
    <source>
        <dbReference type="Proteomes" id="UP000198462"/>
    </source>
</evidence>
<keyword evidence="1" id="KW-1133">Transmembrane helix</keyword>
<protein>
    <recommendedName>
        <fullName evidence="2">Ice-binding protein C-terminal domain-containing protein</fullName>
    </recommendedName>
</protein>
<dbReference type="NCBIfam" id="TIGR02595">
    <property type="entry name" value="PEP_CTERM"/>
    <property type="match status" value="1"/>
</dbReference>
<dbReference type="Pfam" id="PF07589">
    <property type="entry name" value="PEP-CTERM"/>
    <property type="match status" value="1"/>
</dbReference>
<keyword evidence="4" id="KW-1185">Reference proteome</keyword>
<dbReference type="Proteomes" id="UP000198462">
    <property type="component" value="Unassembled WGS sequence"/>
</dbReference>
<dbReference type="InterPro" id="IPR013424">
    <property type="entry name" value="Ice-binding_C"/>
</dbReference>
<feature type="domain" description="Ice-binding protein C-terminal" evidence="2">
    <location>
        <begin position="201"/>
        <end position="223"/>
    </location>
</feature>
<reference evidence="4" key="1">
    <citation type="submission" date="2017-05" db="EMBL/GenBank/DDBJ databases">
        <authorList>
            <person name="Lin X."/>
        </authorList>
    </citation>
    <scope>NUCLEOTIDE SEQUENCE [LARGE SCALE GENOMIC DNA]</scope>
    <source>
        <strain evidence="4">JLT2012</strain>
    </source>
</reference>
<sequence length="225" mass="23792">MSIFFRNLRYRHGSCSDWRNSRGLEMLERIIFSAFALCVAAPAAAVTVDIDFEGGTEGQDVGTFYAGQGVVFSGAEFDASPGQPGADGLMAITGNAGTFGLPKQNTPITIDFDFAVDSVSVVALDVGTNDARIDAFDIDDNLIDFDVFVSTNTVNDDFSFSTLTVTAAGIRSIELYQPSNDSGTDGINFDTLSFTFVEATPVPAPGALGLLGLGALALGFRRRRG</sequence>
<gene>
    <name evidence="3" type="ORF">B5C34_07040</name>
</gene>
<dbReference type="AlphaFoldDB" id="A0A219B4E9"/>
<evidence type="ECO:0000313" key="3">
    <source>
        <dbReference type="EMBL" id="OWV33237.1"/>
    </source>
</evidence>
<organism evidence="3 4">
    <name type="scientific">Pacificimonas flava</name>
    <dbReference type="NCBI Taxonomy" id="1234595"/>
    <lineage>
        <taxon>Bacteria</taxon>
        <taxon>Pseudomonadati</taxon>
        <taxon>Pseudomonadota</taxon>
        <taxon>Alphaproteobacteria</taxon>
        <taxon>Sphingomonadales</taxon>
        <taxon>Sphingosinicellaceae</taxon>
        <taxon>Pacificimonas</taxon>
    </lineage>
</organism>
<comment type="caution">
    <text evidence="3">The sequence shown here is derived from an EMBL/GenBank/DDBJ whole genome shotgun (WGS) entry which is preliminary data.</text>
</comment>
<feature type="transmembrane region" description="Helical" evidence="1">
    <location>
        <begin position="202"/>
        <end position="220"/>
    </location>
</feature>
<evidence type="ECO:0000259" key="2">
    <source>
        <dbReference type="Pfam" id="PF07589"/>
    </source>
</evidence>
<evidence type="ECO:0000256" key="1">
    <source>
        <dbReference type="SAM" id="Phobius"/>
    </source>
</evidence>
<accession>A0A219B4E9</accession>
<name>A0A219B4E9_9SPHN</name>
<keyword evidence="1" id="KW-0472">Membrane</keyword>